<dbReference type="GeneID" id="46920988"/>
<evidence type="ECO:0000259" key="1">
    <source>
        <dbReference type="Pfam" id="PF03235"/>
    </source>
</evidence>
<evidence type="ECO:0000313" key="3">
    <source>
        <dbReference type="EMBL" id="ARQ97265.1"/>
    </source>
</evidence>
<feature type="domain" description="GmrSD restriction endonucleases C-terminal" evidence="2">
    <location>
        <begin position="447"/>
        <end position="570"/>
    </location>
</feature>
<feature type="domain" description="GmrSD restriction endonucleases N-terminal" evidence="1">
    <location>
        <begin position="13"/>
        <end position="241"/>
    </location>
</feature>
<dbReference type="AlphaFoldDB" id="A0A1X9SLZ6"/>
<dbReference type="PANTHER" id="PTHR35149:SF2">
    <property type="entry name" value="DUF262 DOMAIN-CONTAINING PROTEIN"/>
    <property type="match status" value="1"/>
</dbReference>
<reference evidence="4" key="2">
    <citation type="journal article" date="2017" name="Genome Biol. Evol.">
        <title>Comparative genomic analysis identifies a Campylobacter clade deficient in selenium metabolism.</title>
        <authorList>
            <person name="Miller W.G."/>
            <person name="Yee E."/>
            <person name="Lopes B.S."/>
            <person name="Chapman M.H."/>
            <person name="Huynh S."/>
            <person name="Bono J.L."/>
            <person name="Parker C.T."/>
            <person name="Strachan N.J.C."/>
            <person name="Forbes K.J."/>
        </authorList>
    </citation>
    <scope>NUCLEOTIDE SEQUENCE [LARGE SCALE GENOMIC DNA]</scope>
    <source>
        <strain evidence="4">NCTC 13004</strain>
    </source>
</reference>
<dbReference type="KEGG" id="clx:CLAN_0515"/>
<dbReference type="Proteomes" id="UP000202031">
    <property type="component" value="Chromosome"/>
</dbReference>
<dbReference type="PANTHER" id="PTHR35149">
    <property type="entry name" value="SLL5132 PROTEIN"/>
    <property type="match status" value="1"/>
</dbReference>
<dbReference type="Pfam" id="PF07510">
    <property type="entry name" value="GmrSD_C"/>
    <property type="match status" value="1"/>
</dbReference>
<sequence length="580" mass="69149">MRFEPKQRFIVNIRDKESQKFIIPEYQRPYRWKIDECQTLWDDIINAFYEKKGDKNEKEGNEKFEYFLGSIVSFENDHGDLEIIDGQQRITTLTLLFRAFFESLKSEDKKDEQDDFGKFIWKKIRNKGFEFDKPYLSSQVITDKDKEELEYILMEDIDIEKLRKNFKSNYAKNFIFFHEAINDFKLKNARRFEELCDTILSDTFFVLCVTCDSQESAMTIFNTLNSRGMPLSNADIIKGYIYKNIENKEEFAKKWQEISSKFEEYNPKEDMSVLFIQAMHAIRAMNNHTDNTTPSVLDFFTKINKNNFGAIGGYLVKEDQIKELMKFIETLVYFWASPKIYLKGKAYRYFKILCLYQNDMWKFFVAFLIWRNKDNFIKGEFKDSFSNEFESNLLELLKAITIKFLNNRSSANEIRDLVFKMNAELNQNINFSYSKSLLEGFLNNFSSNDKDIKPDARKVKYLLYLYAHLYDDFSSDIKNYKLEVEHILPKTWQNANFDEWDKITHSEYLEQIGNKILLDKATNIKCANNFFSLKQETYKESQNSQEVRDLGNRDDKIWSKTDIETRNQAIEQALKNFINK</sequence>
<accession>A0A1X9SLZ6</accession>
<name>A0A1X9SLZ6_9BACT</name>
<evidence type="ECO:0000313" key="4">
    <source>
        <dbReference type="Proteomes" id="UP000202031"/>
    </source>
</evidence>
<reference evidence="4" key="1">
    <citation type="journal article" date="2017" name="Genome Biol. Evol.">
        <title>Comparative Genomic Analysis Identifies a Campylobacter Clade Deficient in Selenium Metabolism.</title>
        <authorList>
            <person name="Miller W.G."/>
            <person name="Yee E."/>
            <person name="Lopes B.S."/>
            <person name="Chapman M.H."/>
            <person name="Huynh S."/>
            <person name="Bono J.L."/>
            <person name="Parker C.T."/>
            <person name="Strachan N.J.C."/>
            <person name="Forbes K.J."/>
        </authorList>
    </citation>
    <scope>NUCLEOTIDE SEQUENCE [LARGE SCALE GENOMIC DNA]</scope>
    <source>
        <strain evidence="4">NCTC 13004</strain>
    </source>
</reference>
<gene>
    <name evidence="3" type="ORF">CLAN_0515</name>
</gene>
<dbReference type="InterPro" id="IPR011089">
    <property type="entry name" value="GmrSD_C"/>
</dbReference>
<organism evidence="3 4">
    <name type="scientific">Campylobacter lanienae NCTC 13004</name>
    <dbReference type="NCBI Taxonomy" id="1031753"/>
    <lineage>
        <taxon>Bacteria</taxon>
        <taxon>Pseudomonadati</taxon>
        <taxon>Campylobacterota</taxon>
        <taxon>Epsilonproteobacteria</taxon>
        <taxon>Campylobacterales</taxon>
        <taxon>Campylobacteraceae</taxon>
        <taxon>Campylobacter</taxon>
    </lineage>
</organism>
<evidence type="ECO:0000259" key="2">
    <source>
        <dbReference type="Pfam" id="PF07510"/>
    </source>
</evidence>
<dbReference type="Pfam" id="PF03235">
    <property type="entry name" value="GmrSD_N"/>
    <property type="match status" value="1"/>
</dbReference>
<evidence type="ECO:0008006" key="5">
    <source>
        <dbReference type="Google" id="ProtNLM"/>
    </source>
</evidence>
<protein>
    <recommendedName>
        <fullName evidence="5">DUF262 domain-containing protein</fullName>
    </recommendedName>
</protein>
<dbReference type="InterPro" id="IPR004919">
    <property type="entry name" value="GmrSD_N"/>
</dbReference>
<dbReference type="RefSeq" id="WP_096027389.1">
    <property type="nucleotide sequence ID" value="NZ_CP015578.1"/>
</dbReference>
<proteinExistence type="predicted"/>
<dbReference type="EMBL" id="CP015578">
    <property type="protein sequence ID" value="ARQ97265.1"/>
    <property type="molecule type" value="Genomic_DNA"/>
</dbReference>